<organism evidence="1 2">
    <name type="scientific">Euroglyphus maynei</name>
    <name type="common">Mayne's house dust mite</name>
    <dbReference type="NCBI Taxonomy" id="6958"/>
    <lineage>
        <taxon>Eukaryota</taxon>
        <taxon>Metazoa</taxon>
        <taxon>Ecdysozoa</taxon>
        <taxon>Arthropoda</taxon>
        <taxon>Chelicerata</taxon>
        <taxon>Arachnida</taxon>
        <taxon>Acari</taxon>
        <taxon>Acariformes</taxon>
        <taxon>Sarcoptiformes</taxon>
        <taxon>Astigmata</taxon>
        <taxon>Psoroptidia</taxon>
        <taxon>Analgoidea</taxon>
        <taxon>Pyroglyphidae</taxon>
        <taxon>Pyroglyphinae</taxon>
        <taxon>Euroglyphus</taxon>
    </lineage>
</organism>
<dbReference type="AlphaFoldDB" id="A0A1Y3BAB9"/>
<sequence>MVLRQPEVQKLAKISLRLVKLVSKKVQWLVQMRHLKKEV</sequence>
<comment type="caution">
    <text evidence="1">The sequence shown here is derived from an EMBL/GenBank/DDBJ whole genome shotgun (WGS) entry which is preliminary data.</text>
</comment>
<name>A0A1Y3BAB9_EURMA</name>
<reference evidence="1 2" key="1">
    <citation type="submission" date="2017-03" db="EMBL/GenBank/DDBJ databases">
        <title>Genome Survey of Euroglyphus maynei.</title>
        <authorList>
            <person name="Arlian L.G."/>
            <person name="Morgan M.S."/>
            <person name="Rider S.D."/>
        </authorList>
    </citation>
    <scope>NUCLEOTIDE SEQUENCE [LARGE SCALE GENOMIC DNA]</scope>
    <source>
        <strain evidence="1">Arlian Lab</strain>
        <tissue evidence="1">Whole body</tissue>
    </source>
</reference>
<keyword evidence="2" id="KW-1185">Reference proteome</keyword>
<dbReference type="EMBL" id="MUJZ01035480">
    <property type="protein sequence ID" value="OTF76843.1"/>
    <property type="molecule type" value="Genomic_DNA"/>
</dbReference>
<gene>
    <name evidence="1" type="ORF">BLA29_012049</name>
</gene>
<accession>A0A1Y3BAB9</accession>
<dbReference type="Proteomes" id="UP000194236">
    <property type="component" value="Unassembled WGS sequence"/>
</dbReference>
<proteinExistence type="predicted"/>
<protein>
    <submittedName>
        <fullName evidence="1">Uncharacterized protein</fullName>
    </submittedName>
</protein>
<evidence type="ECO:0000313" key="1">
    <source>
        <dbReference type="EMBL" id="OTF76843.1"/>
    </source>
</evidence>
<evidence type="ECO:0000313" key="2">
    <source>
        <dbReference type="Proteomes" id="UP000194236"/>
    </source>
</evidence>